<dbReference type="AlphaFoldDB" id="A0A8H6XQA0"/>
<keyword evidence="3" id="KW-1185">Reference proteome</keyword>
<proteinExistence type="predicted"/>
<protein>
    <submittedName>
        <fullName evidence="2">ABC protein</fullName>
    </submittedName>
</protein>
<evidence type="ECO:0000313" key="3">
    <source>
        <dbReference type="Proteomes" id="UP000620124"/>
    </source>
</evidence>
<sequence length="203" mass="22679">MNSFRCHQCGASGLTSTKPSDLNATPDLGKRHRALLNSNEAPVDSDVAIVKLAISKNDARLASLDSEIARLRELLEQLEEERVSLLSDRTQNQAILSPLRKMPPEVLGDIFFWTLPSLRVARATGTYITHSPWVLIHVSRRFREVAISTSSLWSLVVVIYRRVGVNVFVTHDRNTDNANTHTEAQDSFLWLRNVGPPASNPDI</sequence>
<evidence type="ECO:0000256" key="1">
    <source>
        <dbReference type="SAM" id="Coils"/>
    </source>
</evidence>
<reference evidence="2" key="1">
    <citation type="submission" date="2020-05" db="EMBL/GenBank/DDBJ databases">
        <title>Mycena genomes resolve the evolution of fungal bioluminescence.</title>
        <authorList>
            <person name="Tsai I.J."/>
        </authorList>
    </citation>
    <scope>NUCLEOTIDE SEQUENCE</scope>
    <source>
        <strain evidence="2">CCC161011</strain>
    </source>
</reference>
<comment type="caution">
    <text evidence="2">The sequence shown here is derived from an EMBL/GenBank/DDBJ whole genome shotgun (WGS) entry which is preliminary data.</text>
</comment>
<accession>A0A8H6XQA0</accession>
<feature type="coiled-coil region" evidence="1">
    <location>
        <begin position="61"/>
        <end position="88"/>
    </location>
</feature>
<dbReference type="OrthoDB" id="3229088at2759"/>
<organism evidence="2 3">
    <name type="scientific">Mycena venus</name>
    <dbReference type="NCBI Taxonomy" id="2733690"/>
    <lineage>
        <taxon>Eukaryota</taxon>
        <taxon>Fungi</taxon>
        <taxon>Dikarya</taxon>
        <taxon>Basidiomycota</taxon>
        <taxon>Agaricomycotina</taxon>
        <taxon>Agaricomycetes</taxon>
        <taxon>Agaricomycetidae</taxon>
        <taxon>Agaricales</taxon>
        <taxon>Marasmiineae</taxon>
        <taxon>Mycenaceae</taxon>
        <taxon>Mycena</taxon>
    </lineage>
</organism>
<gene>
    <name evidence="2" type="ORF">MVEN_01568800</name>
</gene>
<name>A0A8H6XQA0_9AGAR</name>
<evidence type="ECO:0000313" key="2">
    <source>
        <dbReference type="EMBL" id="KAF7345503.1"/>
    </source>
</evidence>
<dbReference type="Proteomes" id="UP000620124">
    <property type="component" value="Unassembled WGS sequence"/>
</dbReference>
<keyword evidence="1" id="KW-0175">Coiled coil</keyword>
<dbReference type="EMBL" id="JACAZI010000013">
    <property type="protein sequence ID" value="KAF7345503.1"/>
    <property type="molecule type" value="Genomic_DNA"/>
</dbReference>